<accession>A0A2H5FM06</accession>
<reference evidence="2 3" key="1">
    <citation type="submission" date="2017-12" db="EMBL/GenBank/DDBJ databases">
        <title>Legionella sainthelensi LA01-117, whole genome sequence of a clinical isolate from New Zealand.</title>
        <authorList>
            <person name="Cree S.L."/>
            <person name="Slow S."/>
            <person name="Kennedy M.A."/>
            <person name="Murdoch D.R."/>
            <person name="Biggs P.J."/>
            <person name="Anderson T."/>
        </authorList>
    </citation>
    <scope>NUCLEOTIDE SEQUENCE [LARGE SCALE GENOMIC DNA]</scope>
    <source>
        <strain evidence="2 3">LA01-117</strain>
    </source>
</reference>
<gene>
    <name evidence="2" type="ORF">CAB17_11255</name>
</gene>
<dbReference type="RefSeq" id="WP_101900183.1">
    <property type="nucleotide sequence ID" value="NZ_CP025491.2"/>
</dbReference>
<keyword evidence="1" id="KW-0812">Transmembrane</keyword>
<keyword evidence="1" id="KW-1133">Transmembrane helix</keyword>
<organism evidence="2 3">
    <name type="scientific">Legionella sainthelensi</name>
    <dbReference type="NCBI Taxonomy" id="28087"/>
    <lineage>
        <taxon>Bacteria</taxon>
        <taxon>Pseudomonadati</taxon>
        <taxon>Pseudomonadota</taxon>
        <taxon>Gammaproteobacteria</taxon>
        <taxon>Legionellales</taxon>
        <taxon>Legionellaceae</taxon>
        <taxon>Legionella</taxon>
    </lineage>
</organism>
<evidence type="ECO:0000256" key="1">
    <source>
        <dbReference type="SAM" id="Phobius"/>
    </source>
</evidence>
<keyword evidence="3" id="KW-1185">Reference proteome</keyword>
<evidence type="ECO:0000313" key="3">
    <source>
        <dbReference type="Proteomes" id="UP000234343"/>
    </source>
</evidence>
<dbReference type="Proteomes" id="UP000234343">
    <property type="component" value="Chromosome"/>
</dbReference>
<protein>
    <submittedName>
        <fullName evidence="2">Uncharacterized protein</fullName>
    </submittedName>
</protein>
<name>A0A2H5FM06_9GAMM</name>
<feature type="transmembrane region" description="Helical" evidence="1">
    <location>
        <begin position="59"/>
        <end position="81"/>
    </location>
</feature>
<dbReference type="EMBL" id="CP025491">
    <property type="protein sequence ID" value="AUH72572.1"/>
    <property type="molecule type" value="Genomic_DNA"/>
</dbReference>
<dbReference type="KEGG" id="lsh:CAB17_11255"/>
<keyword evidence="1" id="KW-0472">Membrane</keyword>
<sequence length="114" mass="13420">MIFPLSKNEKLGFCKNGSLDFYFQSRIKKIEIFFKNLDQSTVIVENKGIKPNKFQLRGMLYYIESVYSISLIFGGLLFFLVSLPPDMMSAMVITRYCYYYRLAFFDIWLTIGET</sequence>
<evidence type="ECO:0000313" key="2">
    <source>
        <dbReference type="EMBL" id="AUH72572.1"/>
    </source>
</evidence>
<proteinExistence type="predicted"/>
<dbReference type="AlphaFoldDB" id="A0A2H5FM06"/>